<evidence type="ECO:0000313" key="2">
    <source>
        <dbReference type="EMBL" id="MBO0950600.1"/>
    </source>
</evidence>
<dbReference type="EMBL" id="JAFMYW010000005">
    <property type="protein sequence ID" value="MBO0950600.1"/>
    <property type="molecule type" value="Genomic_DNA"/>
</dbReference>
<dbReference type="Proteomes" id="UP000664628">
    <property type="component" value="Unassembled WGS sequence"/>
</dbReference>
<evidence type="ECO:0000256" key="1">
    <source>
        <dbReference type="SAM" id="Phobius"/>
    </source>
</evidence>
<name>A0ABS3JKS7_9BACT</name>
<feature type="transmembrane region" description="Helical" evidence="1">
    <location>
        <begin position="186"/>
        <end position="205"/>
    </location>
</feature>
<gene>
    <name evidence="2" type="ORF">J2I46_18540</name>
</gene>
<comment type="caution">
    <text evidence="2">The sequence shown here is derived from an EMBL/GenBank/DDBJ whole genome shotgun (WGS) entry which is preliminary data.</text>
</comment>
<evidence type="ECO:0000313" key="3">
    <source>
        <dbReference type="Proteomes" id="UP000664628"/>
    </source>
</evidence>
<organism evidence="2 3">
    <name type="scientific">Fibrella forsythiae</name>
    <dbReference type="NCBI Taxonomy" id="2817061"/>
    <lineage>
        <taxon>Bacteria</taxon>
        <taxon>Pseudomonadati</taxon>
        <taxon>Bacteroidota</taxon>
        <taxon>Cytophagia</taxon>
        <taxon>Cytophagales</taxon>
        <taxon>Spirosomataceae</taxon>
        <taxon>Fibrella</taxon>
    </lineage>
</organism>
<protein>
    <submittedName>
        <fullName evidence="2">Uncharacterized protein</fullName>
    </submittedName>
</protein>
<keyword evidence="1" id="KW-0812">Transmembrane</keyword>
<feature type="transmembrane region" description="Helical" evidence="1">
    <location>
        <begin position="128"/>
        <end position="148"/>
    </location>
</feature>
<reference evidence="2 3" key="1">
    <citation type="submission" date="2021-03" db="EMBL/GenBank/DDBJ databases">
        <title>Fibrella sp. HMF5405 genome sequencing and assembly.</title>
        <authorList>
            <person name="Kang H."/>
            <person name="Kim H."/>
            <person name="Bae S."/>
            <person name="Joh K."/>
        </authorList>
    </citation>
    <scope>NUCLEOTIDE SEQUENCE [LARGE SCALE GENOMIC DNA]</scope>
    <source>
        <strain evidence="2 3">HMF5405</strain>
    </source>
</reference>
<keyword evidence="3" id="KW-1185">Reference proteome</keyword>
<sequence>MDIDRCNSVFELFSAFNFTYAVLSHPDNVSKVVQSENNGNKSFADIVDSYLIRPFDRLNNLIAPTELRVTKLKESLLTIKKSFNDPSILGQCELLLHQTTDVSLLINIWRDGVDESKSNAKVKVNQKFPFASFLLALFCISVLILSASESTHKHLTLFFLDLLLGLEVLWYFFWPRKRKRDLTYRDILYTYILGLVTITIIHFILKFHIKNHNLDLYSFCTRIVDTNEFRRPLFILINIILPFSHFIYYYFVFQNELTRKDKEASQQIPLIEKALLHIENGHEALEKST</sequence>
<keyword evidence="1" id="KW-1133">Transmembrane helix</keyword>
<feature type="transmembrane region" description="Helical" evidence="1">
    <location>
        <begin position="233"/>
        <end position="252"/>
    </location>
</feature>
<feature type="transmembrane region" description="Helical" evidence="1">
    <location>
        <begin position="154"/>
        <end position="174"/>
    </location>
</feature>
<keyword evidence="1" id="KW-0472">Membrane</keyword>
<dbReference type="RefSeq" id="WP_207330534.1">
    <property type="nucleotide sequence ID" value="NZ_JAFMYW010000005.1"/>
</dbReference>
<proteinExistence type="predicted"/>
<accession>A0ABS3JKS7</accession>